<keyword evidence="4" id="KW-1185">Reference proteome</keyword>
<dbReference type="Proteomes" id="UP000199647">
    <property type="component" value="Unassembled WGS sequence"/>
</dbReference>
<feature type="binding site" evidence="2">
    <location>
        <position position="206"/>
    </location>
    <ligand>
        <name>Mg(2+)</name>
        <dbReference type="ChEBI" id="CHEBI:18420"/>
        <label>1</label>
        <note>catalytic</note>
    </ligand>
</feature>
<evidence type="ECO:0000313" key="4">
    <source>
        <dbReference type="Proteomes" id="UP000199647"/>
    </source>
</evidence>
<feature type="binding site" evidence="2">
    <location>
        <position position="89"/>
    </location>
    <ligand>
        <name>Mg(2+)</name>
        <dbReference type="ChEBI" id="CHEBI:18420"/>
        <label>1</label>
        <note>catalytic</note>
    </ligand>
</feature>
<evidence type="ECO:0000256" key="1">
    <source>
        <dbReference type="ARBA" id="ARBA00009759"/>
    </source>
</evidence>
<name>A0A1H8ZLX9_9HYPH</name>
<feature type="binding site" evidence="2">
    <location>
        <position position="68"/>
    </location>
    <ligand>
        <name>Mg(2+)</name>
        <dbReference type="ChEBI" id="CHEBI:18420"/>
        <label>1</label>
        <note>catalytic</note>
    </ligand>
</feature>
<dbReference type="GO" id="GO:0046872">
    <property type="term" value="F:metal ion binding"/>
    <property type="evidence" value="ECO:0007669"/>
    <property type="project" value="UniProtKB-KW"/>
</dbReference>
<evidence type="ECO:0000256" key="2">
    <source>
        <dbReference type="PIRSR" id="PIRSR600760-2"/>
    </source>
</evidence>
<dbReference type="InterPro" id="IPR000760">
    <property type="entry name" value="Inositol_monophosphatase-like"/>
</dbReference>
<dbReference type="CDD" id="cd01638">
    <property type="entry name" value="CysQ"/>
    <property type="match status" value="1"/>
</dbReference>
<organism evidence="3 4">
    <name type="scientific">Faunimonas pinastri</name>
    <dbReference type="NCBI Taxonomy" id="1855383"/>
    <lineage>
        <taxon>Bacteria</taxon>
        <taxon>Pseudomonadati</taxon>
        <taxon>Pseudomonadota</taxon>
        <taxon>Alphaproteobacteria</taxon>
        <taxon>Hyphomicrobiales</taxon>
        <taxon>Afifellaceae</taxon>
        <taxon>Faunimonas</taxon>
    </lineage>
</organism>
<reference evidence="3 4" key="1">
    <citation type="submission" date="2016-10" db="EMBL/GenBank/DDBJ databases">
        <authorList>
            <person name="de Groot N.N."/>
        </authorList>
    </citation>
    <scope>NUCLEOTIDE SEQUENCE [LARGE SCALE GENOMIC DNA]</scope>
    <source>
        <strain evidence="3 4">A52C2</strain>
    </source>
</reference>
<keyword evidence="2" id="KW-0479">Metal-binding</keyword>
<comment type="cofactor">
    <cofactor evidence="2">
        <name>Mg(2+)</name>
        <dbReference type="ChEBI" id="CHEBI:18420"/>
    </cofactor>
</comment>
<gene>
    <name evidence="3" type="ORF">SAMN05216548_101188</name>
</gene>
<dbReference type="PANTHER" id="PTHR20854">
    <property type="entry name" value="INOSITOL MONOPHOSPHATASE"/>
    <property type="match status" value="1"/>
</dbReference>
<proteinExistence type="inferred from homology"/>
<keyword evidence="2" id="KW-0460">Magnesium</keyword>
<comment type="similarity">
    <text evidence="1">Belongs to the inositol monophosphatase superfamily.</text>
</comment>
<dbReference type="GO" id="GO:0006020">
    <property type="term" value="P:inositol metabolic process"/>
    <property type="evidence" value="ECO:0007669"/>
    <property type="project" value="TreeGrafter"/>
</dbReference>
<dbReference type="STRING" id="1855383.SAMN05216548_101188"/>
<dbReference type="PRINTS" id="PR00377">
    <property type="entry name" value="IMPHPHTASES"/>
</dbReference>
<feature type="binding site" evidence="2">
    <location>
        <position position="86"/>
    </location>
    <ligand>
        <name>Mg(2+)</name>
        <dbReference type="ChEBI" id="CHEBI:18420"/>
        <label>1</label>
        <note>catalytic</note>
    </ligand>
</feature>
<dbReference type="EMBL" id="FOFG01000001">
    <property type="protein sequence ID" value="SEP65271.1"/>
    <property type="molecule type" value="Genomic_DNA"/>
</dbReference>
<dbReference type="GO" id="GO:0008934">
    <property type="term" value="F:inositol monophosphate 1-phosphatase activity"/>
    <property type="evidence" value="ECO:0007669"/>
    <property type="project" value="TreeGrafter"/>
</dbReference>
<feature type="binding site" evidence="2">
    <location>
        <position position="88"/>
    </location>
    <ligand>
        <name>Mg(2+)</name>
        <dbReference type="ChEBI" id="CHEBI:18420"/>
        <label>1</label>
        <note>catalytic</note>
    </ligand>
</feature>
<dbReference type="AlphaFoldDB" id="A0A1H8ZLX9"/>
<dbReference type="SUPFAM" id="SSF56655">
    <property type="entry name" value="Carbohydrate phosphatase"/>
    <property type="match status" value="1"/>
</dbReference>
<protein>
    <submittedName>
        <fullName evidence="3">Myo-inositol-1(Or 4)-monophosphatase</fullName>
    </submittedName>
</protein>
<evidence type="ECO:0000313" key="3">
    <source>
        <dbReference type="EMBL" id="SEP65271.1"/>
    </source>
</evidence>
<accession>A0A1H8ZLX9</accession>
<sequence>MTSYQADRDLLRDAALKAGELAMSYFQKNPNAWSKEGGSPVTEADMAVDAFLRTELLAARPDYGWLSEETVDVPAERQKDAIFVVDPIDGTRGFIEGDRRWCVSVAVVRETRPVAAALFAPALDEMYTAAAGEGAFLGDRRLAVPGKPGTDGARLAGPRGWFKSGTLEREGFLPQPHVPSLAYRVTMVASGAVESAFASPNAHDWDLAACDLLVHEAGGVLTTLDGSQLCYNRESVSHDAVAAANADLQPKVLAAIRRVTSERGRAGSRT</sequence>
<dbReference type="PANTHER" id="PTHR20854:SF4">
    <property type="entry name" value="INOSITOL-1-MONOPHOSPHATASE-RELATED"/>
    <property type="match status" value="1"/>
</dbReference>
<dbReference type="Gene3D" id="3.30.540.10">
    <property type="entry name" value="Fructose-1,6-Bisphosphatase, subunit A, domain 1"/>
    <property type="match status" value="1"/>
</dbReference>
<dbReference type="RefSeq" id="WP_092494714.1">
    <property type="nucleotide sequence ID" value="NZ_FOFG01000001.1"/>
</dbReference>
<dbReference type="Gene3D" id="3.40.190.80">
    <property type="match status" value="1"/>
</dbReference>
<dbReference type="OrthoDB" id="9785695at2"/>
<dbReference type="Pfam" id="PF00459">
    <property type="entry name" value="Inositol_P"/>
    <property type="match status" value="1"/>
</dbReference>
<dbReference type="GO" id="GO:0007165">
    <property type="term" value="P:signal transduction"/>
    <property type="evidence" value="ECO:0007669"/>
    <property type="project" value="TreeGrafter"/>
</dbReference>